<protein>
    <submittedName>
        <fullName evidence="1">Uncharacterized protein</fullName>
    </submittedName>
</protein>
<dbReference type="Proteomes" id="UP000027265">
    <property type="component" value="Unassembled WGS sequence"/>
</dbReference>
<keyword evidence="2" id="KW-1185">Reference proteome</keyword>
<dbReference type="AlphaFoldDB" id="A0A067Q951"/>
<organism evidence="1 2">
    <name type="scientific">Jaapia argillacea MUCL 33604</name>
    <dbReference type="NCBI Taxonomy" id="933084"/>
    <lineage>
        <taxon>Eukaryota</taxon>
        <taxon>Fungi</taxon>
        <taxon>Dikarya</taxon>
        <taxon>Basidiomycota</taxon>
        <taxon>Agaricomycotina</taxon>
        <taxon>Agaricomycetes</taxon>
        <taxon>Agaricomycetidae</taxon>
        <taxon>Jaapiales</taxon>
        <taxon>Jaapiaceae</taxon>
        <taxon>Jaapia</taxon>
    </lineage>
</organism>
<reference evidence="2" key="1">
    <citation type="journal article" date="2014" name="Proc. Natl. Acad. Sci. U.S.A.">
        <title>Extensive sampling of basidiomycete genomes demonstrates inadequacy of the white-rot/brown-rot paradigm for wood decay fungi.</title>
        <authorList>
            <person name="Riley R."/>
            <person name="Salamov A.A."/>
            <person name="Brown D.W."/>
            <person name="Nagy L.G."/>
            <person name="Floudas D."/>
            <person name="Held B.W."/>
            <person name="Levasseur A."/>
            <person name="Lombard V."/>
            <person name="Morin E."/>
            <person name="Otillar R."/>
            <person name="Lindquist E.A."/>
            <person name="Sun H."/>
            <person name="LaButti K.M."/>
            <person name="Schmutz J."/>
            <person name="Jabbour D."/>
            <person name="Luo H."/>
            <person name="Baker S.E."/>
            <person name="Pisabarro A.G."/>
            <person name="Walton J.D."/>
            <person name="Blanchette R.A."/>
            <person name="Henrissat B."/>
            <person name="Martin F."/>
            <person name="Cullen D."/>
            <person name="Hibbett D.S."/>
            <person name="Grigoriev I.V."/>
        </authorList>
    </citation>
    <scope>NUCLEOTIDE SEQUENCE [LARGE SCALE GENOMIC DNA]</scope>
    <source>
        <strain evidence="2">MUCL 33604</strain>
    </source>
</reference>
<dbReference type="EMBL" id="KL197711">
    <property type="protein sequence ID" value="KDQ62705.1"/>
    <property type="molecule type" value="Genomic_DNA"/>
</dbReference>
<dbReference type="HOGENOM" id="CLU_1635651_0_0_1"/>
<gene>
    <name evidence="1" type="ORF">JAAARDRAFT_76426</name>
</gene>
<accession>A0A067Q951</accession>
<sequence length="162" mass="17954">MELRLEVTTAGNEGAAESRLAYHHCQCIGRGILRLPELLGAQWVAAVLVQRMARLFFTQTEARRDISPLALDASVGGPLSSCGGVKDHTGAKLSLRLIARLTAQQEGAGKQEEQLGHEIGYTRRLVSMFWCHDSDTTEMTVKEVRITYSVDAHISYSKFHAW</sequence>
<dbReference type="InParanoid" id="A0A067Q951"/>
<proteinExistence type="predicted"/>
<name>A0A067Q951_9AGAM</name>
<evidence type="ECO:0000313" key="1">
    <source>
        <dbReference type="EMBL" id="KDQ62705.1"/>
    </source>
</evidence>
<evidence type="ECO:0000313" key="2">
    <source>
        <dbReference type="Proteomes" id="UP000027265"/>
    </source>
</evidence>